<feature type="repeat" description="WD" evidence="1">
    <location>
        <begin position="16"/>
        <end position="49"/>
    </location>
</feature>
<gene>
    <name evidence="2" type="ORF">GCM10009550_76730</name>
</gene>
<dbReference type="SMART" id="SM00320">
    <property type="entry name" value="WD40"/>
    <property type="match status" value="1"/>
</dbReference>
<dbReference type="PROSITE" id="PS50082">
    <property type="entry name" value="WD_REPEATS_2"/>
    <property type="match status" value="1"/>
</dbReference>
<dbReference type="Proteomes" id="UP001500665">
    <property type="component" value="Unassembled WGS sequence"/>
</dbReference>
<dbReference type="SUPFAM" id="SSF50978">
    <property type="entry name" value="WD40 repeat-like"/>
    <property type="match status" value="1"/>
</dbReference>
<evidence type="ECO:0000313" key="3">
    <source>
        <dbReference type="Proteomes" id="UP001500665"/>
    </source>
</evidence>
<dbReference type="EMBL" id="BAAAHH010000067">
    <property type="protein sequence ID" value="GAA0969716.1"/>
    <property type="molecule type" value="Genomic_DNA"/>
</dbReference>
<dbReference type="PROSITE" id="PS50294">
    <property type="entry name" value="WD_REPEATS_REGION"/>
    <property type="match status" value="1"/>
</dbReference>
<dbReference type="Gene3D" id="2.130.10.10">
    <property type="entry name" value="YVTN repeat-like/Quinoprotein amine dehydrogenase"/>
    <property type="match status" value="1"/>
</dbReference>
<keyword evidence="1" id="KW-0853">WD repeat</keyword>
<keyword evidence="3" id="KW-1185">Reference proteome</keyword>
<name>A0ABP4CLL5_9ACTN</name>
<evidence type="ECO:0000256" key="1">
    <source>
        <dbReference type="PROSITE-ProRule" id="PRU00221"/>
    </source>
</evidence>
<dbReference type="InterPro" id="IPR036322">
    <property type="entry name" value="WD40_repeat_dom_sf"/>
</dbReference>
<evidence type="ECO:0000313" key="2">
    <source>
        <dbReference type="EMBL" id="GAA0969716.1"/>
    </source>
</evidence>
<dbReference type="PANTHER" id="PTHR19879">
    <property type="entry name" value="TRANSCRIPTION INITIATION FACTOR TFIID"/>
    <property type="match status" value="1"/>
</dbReference>
<sequence length="49" mass="5550">MRLWDAATRRPIGKPLTGHTDAIYSVVFNRDGATLVTGSHDQTVRLWRL</sequence>
<reference evidence="3" key="1">
    <citation type="journal article" date="2019" name="Int. J. Syst. Evol. Microbiol.">
        <title>The Global Catalogue of Microorganisms (GCM) 10K type strain sequencing project: providing services to taxonomists for standard genome sequencing and annotation.</title>
        <authorList>
            <consortium name="The Broad Institute Genomics Platform"/>
            <consortium name="The Broad Institute Genome Sequencing Center for Infectious Disease"/>
            <person name="Wu L."/>
            <person name="Ma J."/>
        </authorList>
    </citation>
    <scope>NUCLEOTIDE SEQUENCE [LARGE SCALE GENOMIC DNA]</scope>
    <source>
        <strain evidence="3">JCM 10696</strain>
    </source>
</reference>
<comment type="caution">
    <text evidence="2">The sequence shown here is derived from an EMBL/GenBank/DDBJ whole genome shotgun (WGS) entry which is preliminary data.</text>
</comment>
<dbReference type="Pfam" id="PF00400">
    <property type="entry name" value="WD40"/>
    <property type="match status" value="1"/>
</dbReference>
<dbReference type="InterPro" id="IPR015943">
    <property type="entry name" value="WD40/YVTN_repeat-like_dom_sf"/>
</dbReference>
<accession>A0ABP4CLL5</accession>
<protein>
    <submittedName>
        <fullName evidence="2">Uncharacterized protein</fullName>
    </submittedName>
</protein>
<dbReference type="PANTHER" id="PTHR19879:SF9">
    <property type="entry name" value="TRANSCRIPTION INITIATION FACTOR TFIID SUBUNIT 5"/>
    <property type="match status" value="1"/>
</dbReference>
<dbReference type="InterPro" id="IPR001680">
    <property type="entry name" value="WD40_rpt"/>
</dbReference>
<proteinExistence type="predicted"/>
<organism evidence="2 3">
    <name type="scientific">Actinocorallia libanotica</name>
    <dbReference type="NCBI Taxonomy" id="46162"/>
    <lineage>
        <taxon>Bacteria</taxon>
        <taxon>Bacillati</taxon>
        <taxon>Actinomycetota</taxon>
        <taxon>Actinomycetes</taxon>
        <taxon>Streptosporangiales</taxon>
        <taxon>Thermomonosporaceae</taxon>
        <taxon>Actinocorallia</taxon>
    </lineage>
</organism>